<name>A0A843V709_COLES</name>
<dbReference type="SMART" id="SM00271">
    <property type="entry name" value="DnaJ"/>
    <property type="match status" value="1"/>
</dbReference>
<dbReference type="EMBL" id="NMUH01001060">
    <property type="protein sequence ID" value="MQL88473.1"/>
    <property type="molecule type" value="Genomic_DNA"/>
</dbReference>
<dbReference type="PANTHER" id="PTHR45184">
    <property type="entry name" value="DNAJ PROTEIN ERDJ3A"/>
    <property type="match status" value="1"/>
</dbReference>
<dbReference type="SUPFAM" id="SSF52833">
    <property type="entry name" value="Thioredoxin-like"/>
    <property type="match status" value="1"/>
</dbReference>
<dbReference type="Pfam" id="PF00226">
    <property type="entry name" value="DnaJ"/>
    <property type="match status" value="1"/>
</dbReference>
<dbReference type="GO" id="GO:0005783">
    <property type="term" value="C:endoplasmic reticulum"/>
    <property type="evidence" value="ECO:0007669"/>
    <property type="project" value="UniProtKB-ARBA"/>
</dbReference>
<reference evidence="2" key="1">
    <citation type="submission" date="2017-07" db="EMBL/GenBank/DDBJ databases">
        <title>Taro Niue Genome Assembly and Annotation.</title>
        <authorList>
            <person name="Atibalentja N."/>
            <person name="Keating K."/>
            <person name="Fields C.J."/>
        </authorList>
    </citation>
    <scope>NUCLEOTIDE SEQUENCE</scope>
    <source>
        <strain evidence="2">Niue_2</strain>
        <tissue evidence="2">Leaf</tissue>
    </source>
</reference>
<dbReference type="Gene3D" id="1.10.287.110">
    <property type="entry name" value="DnaJ domain"/>
    <property type="match status" value="1"/>
</dbReference>
<dbReference type="InterPro" id="IPR052842">
    <property type="entry name" value="ER_Co-chaperone"/>
</dbReference>
<dbReference type="OrthoDB" id="10250354at2759"/>
<dbReference type="InterPro" id="IPR036249">
    <property type="entry name" value="Thioredoxin-like_sf"/>
</dbReference>
<sequence>MGWAGPRDSATRIEFSIPIGRLRWNYRAPPRLPLWKHLDFSLLPPRSNASHLCPNLCEKHKNEVAGADRRMVRLLVPLVICTTFALFVVSPEAKSLDPYKGPWVYYTGRFVSKFWPSGAVWLESSFACRMGRGEGVGMWDWHRPLLHPALAAAGREVGGAGSRSSGRGASFACGSYRKGKGAADRLQTLFPLVLSPFLLHHLNPSFLQPLSHLLFFHPSASFSFLLLAMAESTQQQECSSNGHGRDLLLSSILSSSCSLAVRNKENGSSDRHLKSSPISSSFSPSPLDVGIIVLGVDKNASQRDIQKAFHKLSLQYHPDKNKNKGAQERFAEINNAYEILSDEEKKKNYDLYGDEKGAPGFDGGNFGGGNFGSREGYTYFTSGGPGDSRHTFKPGGWQQMGGQGNAKTYSFSFGGDPGVGSGSFDFGFGDLFSNFFGGHSRSGNQFGSFSGSSGANSGTTHRVNIQEISWQTFKKEIMDQGLTWLLLFYTPTSRGYDAFESVIQDTANSLQGALKAGKVDCQREQALCKDLGVWPSKSARVFVYSYKSGEKGSLVEYDGKCDSRSLKAFCQEQLPRFSKRVSLSRFTFPSNTKGNLPQVLLLSTKKDTPTIWRVLSGLYHKRIIFYDAEVHDVSDDNLRRFRVDALPAVVGRLSNDEEYTLKTGISIKDLSTGISEMKKLLDSFEKQNKKVSSNQGKKSSQTETKGTAIPYVTSSNMDTHCGDKAPLCIIGVFRSLKAKDKVEQILSLILHLI</sequence>
<evidence type="ECO:0000259" key="1">
    <source>
        <dbReference type="PROSITE" id="PS50076"/>
    </source>
</evidence>
<dbReference type="PROSITE" id="PS50076">
    <property type="entry name" value="DNAJ_2"/>
    <property type="match status" value="1"/>
</dbReference>
<organism evidence="2 3">
    <name type="scientific">Colocasia esculenta</name>
    <name type="common">Wild taro</name>
    <name type="synonym">Arum esculentum</name>
    <dbReference type="NCBI Taxonomy" id="4460"/>
    <lineage>
        <taxon>Eukaryota</taxon>
        <taxon>Viridiplantae</taxon>
        <taxon>Streptophyta</taxon>
        <taxon>Embryophyta</taxon>
        <taxon>Tracheophyta</taxon>
        <taxon>Spermatophyta</taxon>
        <taxon>Magnoliopsida</taxon>
        <taxon>Liliopsida</taxon>
        <taxon>Araceae</taxon>
        <taxon>Aroideae</taxon>
        <taxon>Colocasieae</taxon>
        <taxon>Colocasia</taxon>
    </lineage>
</organism>
<dbReference type="CDD" id="cd02961">
    <property type="entry name" value="PDI_a_family"/>
    <property type="match status" value="1"/>
</dbReference>
<dbReference type="PROSITE" id="PS00636">
    <property type="entry name" value="DNAJ_1"/>
    <property type="match status" value="1"/>
</dbReference>
<evidence type="ECO:0000313" key="3">
    <source>
        <dbReference type="Proteomes" id="UP000652761"/>
    </source>
</evidence>
<dbReference type="InterPro" id="IPR036869">
    <property type="entry name" value="J_dom_sf"/>
</dbReference>
<dbReference type="Gene3D" id="3.40.30.10">
    <property type="entry name" value="Glutaredoxin"/>
    <property type="match status" value="1"/>
</dbReference>
<dbReference type="PANTHER" id="PTHR45184:SF1">
    <property type="entry name" value="DNAJ PROTEIN ERDJ3A"/>
    <property type="match status" value="1"/>
</dbReference>
<protein>
    <recommendedName>
        <fullName evidence="1">J domain-containing protein</fullName>
    </recommendedName>
</protein>
<evidence type="ECO:0000313" key="2">
    <source>
        <dbReference type="EMBL" id="MQL88473.1"/>
    </source>
</evidence>
<dbReference type="CDD" id="cd06257">
    <property type="entry name" value="DnaJ"/>
    <property type="match status" value="1"/>
</dbReference>
<dbReference type="InterPro" id="IPR018253">
    <property type="entry name" value="DnaJ_domain_CS"/>
</dbReference>
<dbReference type="SUPFAM" id="SSF46565">
    <property type="entry name" value="Chaperone J-domain"/>
    <property type="match status" value="1"/>
</dbReference>
<dbReference type="PRINTS" id="PR00625">
    <property type="entry name" value="JDOMAIN"/>
</dbReference>
<comment type="caution">
    <text evidence="2">The sequence shown here is derived from an EMBL/GenBank/DDBJ whole genome shotgun (WGS) entry which is preliminary data.</text>
</comment>
<accession>A0A843V709</accession>
<gene>
    <name evidence="2" type="ORF">Taro_021029</name>
</gene>
<dbReference type="AlphaFoldDB" id="A0A843V709"/>
<feature type="domain" description="J" evidence="1">
    <location>
        <begin position="289"/>
        <end position="353"/>
    </location>
</feature>
<dbReference type="InterPro" id="IPR001623">
    <property type="entry name" value="DnaJ_domain"/>
</dbReference>
<keyword evidence="3" id="KW-1185">Reference proteome</keyword>
<dbReference type="Proteomes" id="UP000652761">
    <property type="component" value="Unassembled WGS sequence"/>
</dbReference>
<proteinExistence type="predicted"/>